<dbReference type="Gene3D" id="3.40.50.720">
    <property type="entry name" value="NAD(P)-binding Rossmann-like Domain"/>
    <property type="match status" value="1"/>
</dbReference>
<name>A0A7W4UFS9_9CELL</name>
<dbReference type="PANTHER" id="PTHR44196:SF1">
    <property type="entry name" value="DEHYDROGENASE_REDUCTASE SDR FAMILY MEMBER 7B"/>
    <property type="match status" value="1"/>
</dbReference>
<protein>
    <submittedName>
        <fullName evidence="4">NAD(P)-dependent dehydrogenase (Short-subunit alcohol dehydrogenase family)</fullName>
    </submittedName>
</protein>
<organism evidence="4 5">
    <name type="scientific">Cellulomonas cellasea</name>
    <dbReference type="NCBI Taxonomy" id="43670"/>
    <lineage>
        <taxon>Bacteria</taxon>
        <taxon>Bacillati</taxon>
        <taxon>Actinomycetota</taxon>
        <taxon>Actinomycetes</taxon>
        <taxon>Micrococcales</taxon>
        <taxon>Cellulomonadaceae</taxon>
        <taxon>Cellulomonas</taxon>
    </lineage>
</organism>
<dbReference type="GO" id="GO:0016491">
    <property type="term" value="F:oxidoreductase activity"/>
    <property type="evidence" value="ECO:0007669"/>
    <property type="project" value="UniProtKB-KW"/>
</dbReference>
<dbReference type="AlphaFoldDB" id="A0A7W4UFS9"/>
<dbReference type="PANTHER" id="PTHR44196">
    <property type="entry name" value="DEHYDROGENASE/REDUCTASE SDR FAMILY MEMBER 7B"/>
    <property type="match status" value="1"/>
</dbReference>
<dbReference type="InterPro" id="IPR020904">
    <property type="entry name" value="Sc_DH/Rdtase_CS"/>
</dbReference>
<sequence>MARGTASSRVVVVIGASSGIGRATAHALARRGDTLVLASRSADALADVERECLAAAPGSRKHPHEADAGGSPVLVVPTDVSVRASVETLFARAVARYGRVDAVVHAPAVVGYGRFEEIPAEVFDQVVAVNLTGTANVARAALQLFREAGGGHLLLVGSLLGKIATPWMSPYVTSKWAVHGLARTLQVEARELPGVEVSLVSPGGVDTPIYAQAANYVSREGRPPPPVDRPETLARAIVRTLDKPARERSVGLANATWTAGFRFLPAVYDVLVGPGMSRLGLSTRSREPHTGNVFAPLPDGEAVTGAWGRHWLRGVGLVAVAAGAVGMRRVLTRR</sequence>
<reference evidence="4 5" key="1">
    <citation type="submission" date="2020-08" db="EMBL/GenBank/DDBJ databases">
        <title>The Agave Microbiome: Exploring the role of microbial communities in plant adaptations to desert environments.</title>
        <authorList>
            <person name="Partida-Martinez L.P."/>
        </authorList>
    </citation>
    <scope>NUCLEOTIDE SEQUENCE [LARGE SCALE GENOMIC DNA]</scope>
    <source>
        <strain evidence="4 5">RAS26</strain>
    </source>
</reference>
<dbReference type="SMART" id="SM00822">
    <property type="entry name" value="PKS_KR"/>
    <property type="match status" value="1"/>
</dbReference>
<dbReference type="Pfam" id="PF00106">
    <property type="entry name" value="adh_short"/>
    <property type="match status" value="1"/>
</dbReference>
<keyword evidence="2" id="KW-0560">Oxidoreductase</keyword>
<dbReference type="InterPro" id="IPR002347">
    <property type="entry name" value="SDR_fam"/>
</dbReference>
<dbReference type="RefSeq" id="WP_183296235.1">
    <property type="nucleotide sequence ID" value="NZ_JACHVX010000003.1"/>
</dbReference>
<dbReference type="Proteomes" id="UP000518206">
    <property type="component" value="Unassembled WGS sequence"/>
</dbReference>
<feature type="domain" description="Ketoreductase" evidence="3">
    <location>
        <begin position="9"/>
        <end position="208"/>
    </location>
</feature>
<evidence type="ECO:0000313" key="4">
    <source>
        <dbReference type="EMBL" id="MBB2923385.1"/>
    </source>
</evidence>
<evidence type="ECO:0000256" key="2">
    <source>
        <dbReference type="ARBA" id="ARBA00023002"/>
    </source>
</evidence>
<dbReference type="GO" id="GO:0016020">
    <property type="term" value="C:membrane"/>
    <property type="evidence" value="ECO:0007669"/>
    <property type="project" value="TreeGrafter"/>
</dbReference>
<evidence type="ECO:0000256" key="1">
    <source>
        <dbReference type="ARBA" id="ARBA00006484"/>
    </source>
</evidence>
<reference evidence="4 5" key="2">
    <citation type="submission" date="2020-08" db="EMBL/GenBank/DDBJ databases">
        <authorList>
            <person name="Partida-Martinez L."/>
            <person name="Huntemann M."/>
            <person name="Clum A."/>
            <person name="Wang J."/>
            <person name="Palaniappan K."/>
            <person name="Ritter S."/>
            <person name="Chen I.-M."/>
            <person name="Stamatis D."/>
            <person name="Reddy T."/>
            <person name="O'Malley R."/>
            <person name="Daum C."/>
            <person name="Shapiro N."/>
            <person name="Ivanova N."/>
            <person name="Kyrpides N."/>
            <person name="Woyke T."/>
        </authorList>
    </citation>
    <scope>NUCLEOTIDE SEQUENCE [LARGE SCALE GENOMIC DNA]</scope>
    <source>
        <strain evidence="4 5">RAS26</strain>
    </source>
</reference>
<proteinExistence type="inferred from homology"/>
<dbReference type="InterPro" id="IPR057326">
    <property type="entry name" value="KR_dom"/>
</dbReference>
<evidence type="ECO:0000313" key="5">
    <source>
        <dbReference type="Proteomes" id="UP000518206"/>
    </source>
</evidence>
<accession>A0A7W4UFS9</accession>
<dbReference type="PRINTS" id="PR00081">
    <property type="entry name" value="GDHRDH"/>
</dbReference>
<comment type="caution">
    <text evidence="4">The sequence shown here is derived from an EMBL/GenBank/DDBJ whole genome shotgun (WGS) entry which is preliminary data.</text>
</comment>
<dbReference type="EMBL" id="JACHVX010000003">
    <property type="protein sequence ID" value="MBB2923385.1"/>
    <property type="molecule type" value="Genomic_DNA"/>
</dbReference>
<dbReference type="InterPro" id="IPR036291">
    <property type="entry name" value="NAD(P)-bd_dom_sf"/>
</dbReference>
<evidence type="ECO:0000259" key="3">
    <source>
        <dbReference type="SMART" id="SM00822"/>
    </source>
</evidence>
<gene>
    <name evidence="4" type="ORF">FHR80_002310</name>
</gene>
<dbReference type="SUPFAM" id="SSF51735">
    <property type="entry name" value="NAD(P)-binding Rossmann-fold domains"/>
    <property type="match status" value="1"/>
</dbReference>
<comment type="similarity">
    <text evidence="1">Belongs to the short-chain dehydrogenases/reductases (SDR) family.</text>
</comment>
<dbReference type="PROSITE" id="PS00061">
    <property type="entry name" value="ADH_SHORT"/>
    <property type="match status" value="1"/>
</dbReference>